<evidence type="ECO:0000313" key="3">
    <source>
        <dbReference type="Proteomes" id="UP000287352"/>
    </source>
</evidence>
<feature type="region of interest" description="Disordered" evidence="1">
    <location>
        <begin position="1"/>
        <end position="20"/>
    </location>
</feature>
<proteinExistence type="predicted"/>
<dbReference type="AlphaFoldDB" id="A0A401ZYK5"/>
<gene>
    <name evidence="2" type="ORF">KTT_17720</name>
</gene>
<dbReference type="Proteomes" id="UP000287352">
    <property type="component" value="Unassembled WGS sequence"/>
</dbReference>
<keyword evidence="3" id="KW-1185">Reference proteome</keyword>
<evidence type="ECO:0000256" key="1">
    <source>
        <dbReference type="SAM" id="MobiDB-lite"/>
    </source>
</evidence>
<sequence length="69" mass="8092">MSGRIAHRPNHHSRPYTPPSLRAHHRFLPAHWSYRRQQPALELHVPGYSLALIPVQHRLAHYIVLYQAS</sequence>
<protein>
    <submittedName>
        <fullName evidence="2">Uncharacterized protein</fullName>
    </submittedName>
</protein>
<name>A0A401ZYK5_9CHLR</name>
<accession>A0A401ZYK5</accession>
<reference evidence="3" key="1">
    <citation type="submission" date="2018-12" db="EMBL/GenBank/DDBJ databases">
        <title>Tengunoibacter tsumagoiensis gen. nov., sp. nov., Dictyobacter kobayashii sp. nov., D. alpinus sp. nov., and D. joshuensis sp. nov. and description of Dictyobacteraceae fam. nov. within the order Ktedonobacterales isolated from Tengu-no-mugimeshi.</title>
        <authorList>
            <person name="Wang C.M."/>
            <person name="Zheng Y."/>
            <person name="Sakai Y."/>
            <person name="Toyoda A."/>
            <person name="Minakuchi Y."/>
            <person name="Abe K."/>
            <person name="Yokota A."/>
            <person name="Yabe S."/>
        </authorList>
    </citation>
    <scope>NUCLEOTIDE SEQUENCE [LARGE SCALE GENOMIC DNA]</scope>
    <source>
        <strain evidence="3">Uno3</strain>
    </source>
</reference>
<organism evidence="2 3">
    <name type="scientific">Tengunoibacter tsumagoiensis</name>
    <dbReference type="NCBI Taxonomy" id="2014871"/>
    <lineage>
        <taxon>Bacteria</taxon>
        <taxon>Bacillati</taxon>
        <taxon>Chloroflexota</taxon>
        <taxon>Ktedonobacteria</taxon>
        <taxon>Ktedonobacterales</taxon>
        <taxon>Dictyobacteraceae</taxon>
        <taxon>Tengunoibacter</taxon>
    </lineage>
</organism>
<feature type="compositionally biased region" description="Basic residues" evidence="1">
    <location>
        <begin position="1"/>
        <end position="14"/>
    </location>
</feature>
<dbReference type="RefSeq" id="WP_126579585.1">
    <property type="nucleotide sequence ID" value="NZ_BIFR01000001.1"/>
</dbReference>
<evidence type="ECO:0000313" key="2">
    <source>
        <dbReference type="EMBL" id="GCE11913.1"/>
    </source>
</evidence>
<comment type="caution">
    <text evidence="2">The sequence shown here is derived from an EMBL/GenBank/DDBJ whole genome shotgun (WGS) entry which is preliminary data.</text>
</comment>
<dbReference type="EMBL" id="BIFR01000001">
    <property type="protein sequence ID" value="GCE11913.1"/>
    <property type="molecule type" value="Genomic_DNA"/>
</dbReference>